<feature type="region of interest" description="Disordered" evidence="1">
    <location>
        <begin position="145"/>
        <end position="167"/>
    </location>
</feature>
<sequence>MPSEITRRAALAGFGALVLAAVAACSDDDSDSGSGSSSASPKSSGTGTATGDLVFDPASFTEKTATISAADGSSKKVTYRFYGPITYVTKPVDETYQCLTVSVPTEIDGKKVDASTAPIVFANSVGGYMPSSVAEATAVGGGQMVGMGTQGSSSSSSASGSSAPTSSAASSSSAAASSFAAPSSSAAQSSTSASGTEVESGGNAMLNSMGKMVSIPEIALAEGFVVVEPGARGRTLVSDSGDYYGTAPAVIVDLKAAVRYVRFNEGRIPGRTDRIVSTGTSAGGAVSALLGASGDSDLYSSELAEIGAADASDAVYATGSWCPITDLEHADAAYEFCWGANPYTSSIDTTVTKELAAQFAEYQDKLKLEGRNGFGALNAGNYHDYLLREYLIPSATTYLSGLSTADRQTYLKENSFITYSSGKASFTWDGFTDHVGTRKKPAPAFDAFDLSLDINNLFGHGTEKARHITEYSQKRDTTGLKGKALPDDTAKRTNQMNPMYHIAAKNPGRSKQWWIRLGTKDSDTSLTISTNLTASLVMLGDKVDHLMYWDQGHGANDDADDFLAWVRELGSK</sequence>
<dbReference type="PROSITE" id="PS51318">
    <property type="entry name" value="TAT"/>
    <property type="match status" value="1"/>
</dbReference>
<dbReference type="NCBIfam" id="NF041556">
    <property type="entry name" value="tannase_B"/>
    <property type="match status" value="1"/>
</dbReference>
<feature type="compositionally biased region" description="Low complexity" evidence="1">
    <location>
        <begin position="150"/>
        <end position="167"/>
    </location>
</feature>
<dbReference type="PROSITE" id="PS51257">
    <property type="entry name" value="PROKAR_LIPOPROTEIN"/>
    <property type="match status" value="1"/>
</dbReference>
<name>G7GR49_9ACTN</name>
<evidence type="ECO:0000256" key="2">
    <source>
        <dbReference type="SAM" id="SignalP"/>
    </source>
</evidence>
<keyword evidence="2" id="KW-0732">Signal</keyword>
<accession>G7GR49</accession>
<feature type="signal peptide" evidence="2">
    <location>
        <begin position="1"/>
        <end position="23"/>
    </location>
</feature>
<dbReference type="AlphaFoldDB" id="G7GR49"/>
<feature type="chain" id="PRO_5038572888" description="BD-FAE-like domain-containing protein" evidence="2">
    <location>
        <begin position="24"/>
        <end position="572"/>
    </location>
</feature>
<evidence type="ECO:0000259" key="3">
    <source>
        <dbReference type="Pfam" id="PF20434"/>
    </source>
</evidence>
<evidence type="ECO:0000313" key="4">
    <source>
        <dbReference type="EMBL" id="GAB06074.1"/>
    </source>
</evidence>
<dbReference type="EMBL" id="BAED01000046">
    <property type="protein sequence ID" value="GAB06074.1"/>
    <property type="molecule type" value="Genomic_DNA"/>
</dbReference>
<comment type="caution">
    <text evidence="4">The sequence shown here is derived from an EMBL/GenBank/DDBJ whole genome shotgun (WGS) entry which is preliminary data.</text>
</comment>
<proteinExistence type="predicted"/>
<keyword evidence="5" id="KW-1185">Reference proteome</keyword>
<dbReference type="Gene3D" id="3.40.50.1820">
    <property type="entry name" value="alpha/beta hydrolase"/>
    <property type="match status" value="1"/>
</dbReference>
<protein>
    <recommendedName>
        <fullName evidence="3">BD-FAE-like domain-containing protein</fullName>
    </recommendedName>
</protein>
<dbReference type="eggNOG" id="COG0657">
    <property type="taxonomic scope" value="Bacteria"/>
</dbReference>
<dbReference type="InterPro" id="IPR006311">
    <property type="entry name" value="TAT_signal"/>
</dbReference>
<reference evidence="4 5" key="1">
    <citation type="submission" date="2011-11" db="EMBL/GenBank/DDBJ databases">
        <title>Whole genome shotgun sequence of Gordonia amarae NBRC 15530.</title>
        <authorList>
            <person name="Takarada H."/>
            <person name="Hosoyama A."/>
            <person name="Tsuchikane K."/>
            <person name="Katsumata H."/>
            <person name="Yamazaki S."/>
            <person name="Fujita N."/>
        </authorList>
    </citation>
    <scope>NUCLEOTIDE SEQUENCE [LARGE SCALE GENOMIC DNA]</scope>
    <source>
        <strain evidence="4 5">NBRC 15530</strain>
    </source>
</reference>
<dbReference type="RefSeq" id="WP_005188373.1">
    <property type="nucleotide sequence ID" value="NZ_BAED01000046.1"/>
</dbReference>
<gene>
    <name evidence="4" type="ORF">GOAMR_46_01720</name>
</gene>
<dbReference type="Pfam" id="PF20434">
    <property type="entry name" value="BD-FAE"/>
    <property type="match status" value="1"/>
</dbReference>
<dbReference type="ESTHER" id="9acto-g7gr49">
    <property type="family name" value="Tannase_Bact"/>
</dbReference>
<dbReference type="SUPFAM" id="SSF53474">
    <property type="entry name" value="alpha/beta-Hydrolases"/>
    <property type="match status" value="1"/>
</dbReference>
<dbReference type="InterPro" id="IPR048124">
    <property type="entry name" value="Tannase_B"/>
</dbReference>
<dbReference type="InterPro" id="IPR029058">
    <property type="entry name" value="AB_hydrolase_fold"/>
</dbReference>
<dbReference type="Proteomes" id="UP000006023">
    <property type="component" value="Unassembled WGS sequence"/>
</dbReference>
<dbReference type="InterPro" id="IPR049492">
    <property type="entry name" value="BD-FAE-like_dom"/>
</dbReference>
<evidence type="ECO:0000256" key="1">
    <source>
        <dbReference type="SAM" id="MobiDB-lite"/>
    </source>
</evidence>
<evidence type="ECO:0000313" key="5">
    <source>
        <dbReference type="Proteomes" id="UP000006023"/>
    </source>
</evidence>
<feature type="region of interest" description="Disordered" evidence="1">
    <location>
        <begin position="26"/>
        <end position="49"/>
    </location>
</feature>
<feature type="compositionally biased region" description="Low complexity" evidence="1">
    <location>
        <begin position="32"/>
        <end position="49"/>
    </location>
</feature>
<feature type="domain" description="BD-FAE-like" evidence="3">
    <location>
        <begin position="245"/>
        <end position="350"/>
    </location>
</feature>
<organism evidence="4 5">
    <name type="scientific">Gordonia amarae NBRC 15530</name>
    <dbReference type="NCBI Taxonomy" id="1075090"/>
    <lineage>
        <taxon>Bacteria</taxon>
        <taxon>Bacillati</taxon>
        <taxon>Actinomycetota</taxon>
        <taxon>Actinomycetes</taxon>
        <taxon>Mycobacteriales</taxon>
        <taxon>Gordoniaceae</taxon>
        <taxon>Gordonia</taxon>
    </lineage>
</organism>
<dbReference type="STRING" id="1075090.GOAMR_46_01720"/>